<evidence type="ECO:0000256" key="2">
    <source>
        <dbReference type="ARBA" id="ARBA00023015"/>
    </source>
</evidence>
<accession>A0A1E1KGK7</accession>
<dbReference type="Pfam" id="PF08493">
    <property type="entry name" value="AflR"/>
    <property type="match status" value="1"/>
</dbReference>
<evidence type="ECO:0000256" key="6">
    <source>
        <dbReference type="SAM" id="MobiDB-lite"/>
    </source>
</evidence>
<dbReference type="EMBL" id="FJUX01000030">
    <property type="protein sequence ID" value="CZS97188.1"/>
    <property type="molecule type" value="Genomic_DNA"/>
</dbReference>
<dbReference type="AlphaFoldDB" id="A0A1E1KGK7"/>
<feature type="region of interest" description="Disordered" evidence="6">
    <location>
        <begin position="1"/>
        <end position="96"/>
    </location>
</feature>
<dbReference type="GO" id="GO:0046872">
    <property type="term" value="F:metal ion binding"/>
    <property type="evidence" value="ECO:0007669"/>
    <property type="project" value="UniProtKB-KW"/>
</dbReference>
<name>A0A1E1KGK7_9HELO</name>
<evidence type="ECO:0000259" key="7">
    <source>
        <dbReference type="Pfam" id="PF08493"/>
    </source>
</evidence>
<dbReference type="GO" id="GO:0006355">
    <property type="term" value="P:regulation of DNA-templated transcription"/>
    <property type="evidence" value="ECO:0007669"/>
    <property type="project" value="InterPro"/>
</dbReference>
<keyword evidence="5" id="KW-0539">Nucleus</keyword>
<proteinExistence type="predicted"/>
<dbReference type="GO" id="GO:0045122">
    <property type="term" value="P:aflatoxin biosynthetic process"/>
    <property type="evidence" value="ECO:0007669"/>
    <property type="project" value="InterPro"/>
</dbReference>
<reference evidence="9" key="1">
    <citation type="submission" date="2016-03" db="EMBL/GenBank/DDBJ databases">
        <authorList>
            <person name="Guldener U."/>
        </authorList>
    </citation>
    <scope>NUCLEOTIDE SEQUENCE [LARGE SCALE GENOMIC DNA]</scope>
    <source>
        <strain evidence="9">04CH-RAC-A.6.1</strain>
    </source>
</reference>
<feature type="compositionally biased region" description="Polar residues" evidence="6">
    <location>
        <begin position="63"/>
        <end position="83"/>
    </location>
</feature>
<keyword evidence="2" id="KW-0805">Transcription regulation</keyword>
<evidence type="ECO:0000256" key="4">
    <source>
        <dbReference type="ARBA" id="ARBA00023163"/>
    </source>
</evidence>
<dbReference type="OrthoDB" id="5069333at2759"/>
<dbReference type="GO" id="GO:0005634">
    <property type="term" value="C:nucleus"/>
    <property type="evidence" value="ECO:0007669"/>
    <property type="project" value="InterPro"/>
</dbReference>
<evidence type="ECO:0000256" key="1">
    <source>
        <dbReference type="ARBA" id="ARBA00022723"/>
    </source>
</evidence>
<feature type="domain" description="Aflatoxin regulatory protein" evidence="7">
    <location>
        <begin position="137"/>
        <end position="223"/>
    </location>
</feature>
<sequence length="311" mass="34298">MSSDVESSTPYGMETDWSTILGSPDPSRQHRLSTPSTTIPGFGDGRGSEPDPGANQDLFDTVFSWSNSPETDVTSPYNNNSPYQHHHNHRRAESLADPTLQPSIVSWYDHADYTPSPPGPASEHNFYSSTSAPRPATCNCFNTCLSALQALHESDTITATSPFDVILTVNQRAVETCSTMMNCSICTSNSGSSLRTMLLGTILGRIVSIYQDASKNYFALTSSQGGGQSQQLPLTFGTYRVANEDVRWLQMEIILRDLKKLKELFAKFQETTMMSDSEEDVGMHGAVSNYLCQSLDLTFESLRKQRSFNIA</sequence>
<evidence type="ECO:0000313" key="9">
    <source>
        <dbReference type="Proteomes" id="UP000178912"/>
    </source>
</evidence>
<dbReference type="InterPro" id="IPR013700">
    <property type="entry name" value="AflR"/>
</dbReference>
<dbReference type="Proteomes" id="UP000178912">
    <property type="component" value="Unassembled WGS sequence"/>
</dbReference>
<feature type="compositionally biased region" description="Polar residues" evidence="6">
    <location>
        <begin position="1"/>
        <end position="21"/>
    </location>
</feature>
<dbReference type="GO" id="GO:0003677">
    <property type="term" value="F:DNA binding"/>
    <property type="evidence" value="ECO:0007669"/>
    <property type="project" value="UniProtKB-KW"/>
</dbReference>
<keyword evidence="9" id="KW-1185">Reference proteome</keyword>
<protein>
    <recommendedName>
        <fullName evidence="7">Aflatoxin regulatory protein domain-containing protein</fullName>
    </recommendedName>
</protein>
<organism evidence="8 9">
    <name type="scientific">Rhynchosporium agropyri</name>
    <dbReference type="NCBI Taxonomy" id="914238"/>
    <lineage>
        <taxon>Eukaryota</taxon>
        <taxon>Fungi</taxon>
        <taxon>Dikarya</taxon>
        <taxon>Ascomycota</taxon>
        <taxon>Pezizomycotina</taxon>
        <taxon>Leotiomycetes</taxon>
        <taxon>Helotiales</taxon>
        <taxon>Ploettnerulaceae</taxon>
        <taxon>Rhynchosporium</taxon>
    </lineage>
</organism>
<evidence type="ECO:0000313" key="8">
    <source>
        <dbReference type="EMBL" id="CZS97188.1"/>
    </source>
</evidence>
<evidence type="ECO:0000256" key="3">
    <source>
        <dbReference type="ARBA" id="ARBA00023125"/>
    </source>
</evidence>
<keyword evidence="4" id="KW-0804">Transcription</keyword>
<evidence type="ECO:0000256" key="5">
    <source>
        <dbReference type="ARBA" id="ARBA00023242"/>
    </source>
</evidence>
<keyword evidence="1" id="KW-0479">Metal-binding</keyword>
<keyword evidence="3" id="KW-0238">DNA-binding</keyword>
<gene>
    <name evidence="8" type="ORF">RAG0_06349</name>
</gene>